<keyword evidence="2" id="KW-1185">Reference proteome</keyword>
<dbReference type="Proteomes" id="UP001328107">
    <property type="component" value="Unassembled WGS sequence"/>
</dbReference>
<dbReference type="PANTHER" id="PTHR31507:SF3">
    <property type="entry name" value="TIL DOMAIN-CONTAINING PROTEIN"/>
    <property type="match status" value="1"/>
</dbReference>
<name>A0AAN5CB06_9BILA</name>
<dbReference type="AlphaFoldDB" id="A0AAN5CB06"/>
<sequence length="152" mass="16975">DSNPTAAQLWNINFYYNWFFGTHAFCADAACTAEIQRNGIGYDMFFGKGLLGKAVSESSIAAVRASCPNGSPSLRNLGFTKSGGHYVHNLEGVGLKQGWVSVVKGACGATVPIKRWKSRFTDDMMYTVNLDWNMWYKGMDQDNGQVLFYMWE</sequence>
<comment type="caution">
    <text evidence="1">The sequence shown here is derived from an EMBL/GenBank/DDBJ whole genome shotgun (WGS) entry which is preliminary data.</text>
</comment>
<gene>
    <name evidence="1" type="ORF">PMAYCL1PPCAC_05689</name>
</gene>
<accession>A0AAN5CB06</accession>
<feature type="non-terminal residue" evidence="1">
    <location>
        <position position="1"/>
    </location>
</feature>
<reference evidence="2" key="1">
    <citation type="submission" date="2022-10" db="EMBL/GenBank/DDBJ databases">
        <title>Genome assembly of Pristionchus species.</title>
        <authorList>
            <person name="Yoshida K."/>
            <person name="Sommer R.J."/>
        </authorList>
    </citation>
    <scope>NUCLEOTIDE SEQUENCE [LARGE SCALE GENOMIC DNA]</scope>
    <source>
        <strain evidence="2">RS5460</strain>
    </source>
</reference>
<evidence type="ECO:0000313" key="2">
    <source>
        <dbReference type="Proteomes" id="UP001328107"/>
    </source>
</evidence>
<organism evidence="1 2">
    <name type="scientific">Pristionchus mayeri</name>
    <dbReference type="NCBI Taxonomy" id="1317129"/>
    <lineage>
        <taxon>Eukaryota</taxon>
        <taxon>Metazoa</taxon>
        <taxon>Ecdysozoa</taxon>
        <taxon>Nematoda</taxon>
        <taxon>Chromadorea</taxon>
        <taxon>Rhabditida</taxon>
        <taxon>Rhabditina</taxon>
        <taxon>Diplogasteromorpha</taxon>
        <taxon>Diplogasteroidea</taxon>
        <taxon>Neodiplogasteridae</taxon>
        <taxon>Pristionchus</taxon>
    </lineage>
</organism>
<dbReference type="EMBL" id="BTRK01000002">
    <property type="protein sequence ID" value="GMR35494.1"/>
    <property type="molecule type" value="Genomic_DNA"/>
</dbReference>
<evidence type="ECO:0000313" key="1">
    <source>
        <dbReference type="EMBL" id="GMR35494.1"/>
    </source>
</evidence>
<proteinExistence type="predicted"/>
<protein>
    <submittedName>
        <fullName evidence="1">Uncharacterized protein</fullName>
    </submittedName>
</protein>
<dbReference type="PANTHER" id="PTHR31507">
    <property type="entry name" value="PROTEIN CBG15923"/>
    <property type="match status" value="1"/>
</dbReference>